<dbReference type="Gene3D" id="1.10.10.10">
    <property type="entry name" value="Winged helix-like DNA-binding domain superfamily/Winged helix DNA-binding domain"/>
    <property type="match status" value="1"/>
</dbReference>
<dbReference type="GO" id="GO:0005829">
    <property type="term" value="C:cytosol"/>
    <property type="evidence" value="ECO:0007669"/>
    <property type="project" value="TreeGrafter"/>
</dbReference>
<keyword evidence="4" id="KW-0804">Transcription</keyword>
<evidence type="ECO:0000259" key="5">
    <source>
        <dbReference type="PROSITE" id="PS50931"/>
    </source>
</evidence>
<dbReference type="OrthoDB" id="9815174at2"/>
<gene>
    <name evidence="6" type="ORF">SAMN05421850_10232</name>
</gene>
<proteinExistence type="inferred from homology"/>
<dbReference type="SUPFAM" id="SSF46785">
    <property type="entry name" value="Winged helix' DNA-binding domain"/>
    <property type="match status" value="1"/>
</dbReference>
<dbReference type="GO" id="GO:0003677">
    <property type="term" value="F:DNA binding"/>
    <property type="evidence" value="ECO:0007669"/>
    <property type="project" value="UniProtKB-KW"/>
</dbReference>
<dbReference type="InterPro" id="IPR005119">
    <property type="entry name" value="LysR_subst-bd"/>
</dbReference>
<dbReference type="GO" id="GO:0003700">
    <property type="term" value="F:DNA-binding transcription factor activity"/>
    <property type="evidence" value="ECO:0007669"/>
    <property type="project" value="InterPro"/>
</dbReference>
<evidence type="ECO:0000313" key="7">
    <source>
        <dbReference type="Proteomes" id="UP000199340"/>
    </source>
</evidence>
<dbReference type="PROSITE" id="PS50931">
    <property type="entry name" value="HTH_LYSR"/>
    <property type="match status" value="1"/>
</dbReference>
<dbReference type="Pfam" id="PF00126">
    <property type="entry name" value="HTH_1"/>
    <property type="match status" value="1"/>
</dbReference>
<evidence type="ECO:0000256" key="2">
    <source>
        <dbReference type="ARBA" id="ARBA00023015"/>
    </source>
</evidence>
<reference evidence="6 7" key="1">
    <citation type="submission" date="2016-10" db="EMBL/GenBank/DDBJ databases">
        <authorList>
            <person name="de Groot N.N."/>
        </authorList>
    </citation>
    <scope>NUCLEOTIDE SEQUENCE [LARGE SCALE GENOMIC DNA]</scope>
    <source>
        <strain evidence="6 7">DSM 28010</strain>
    </source>
</reference>
<dbReference type="PANTHER" id="PTHR30419">
    <property type="entry name" value="HTH-TYPE TRANSCRIPTIONAL REGULATOR YBHD"/>
    <property type="match status" value="1"/>
</dbReference>
<keyword evidence="3 6" id="KW-0238">DNA-binding</keyword>
<dbReference type="InterPro" id="IPR036388">
    <property type="entry name" value="WH-like_DNA-bd_sf"/>
</dbReference>
<dbReference type="RefSeq" id="WP_090027159.1">
    <property type="nucleotide sequence ID" value="NZ_FNEB01000002.1"/>
</dbReference>
<evidence type="ECO:0000256" key="1">
    <source>
        <dbReference type="ARBA" id="ARBA00009437"/>
    </source>
</evidence>
<protein>
    <submittedName>
        <fullName evidence="6">DNA-binding transcriptional regulator, LysR family</fullName>
    </submittedName>
</protein>
<dbReference type="FunFam" id="1.10.10.10:FF:000001">
    <property type="entry name" value="LysR family transcriptional regulator"/>
    <property type="match status" value="1"/>
</dbReference>
<dbReference type="Proteomes" id="UP000199340">
    <property type="component" value="Unassembled WGS sequence"/>
</dbReference>
<organism evidence="6 7">
    <name type="scientific">Lutimaribacter saemankumensis</name>
    <dbReference type="NCBI Taxonomy" id="490829"/>
    <lineage>
        <taxon>Bacteria</taxon>
        <taxon>Pseudomonadati</taxon>
        <taxon>Pseudomonadota</taxon>
        <taxon>Alphaproteobacteria</taxon>
        <taxon>Rhodobacterales</taxon>
        <taxon>Roseobacteraceae</taxon>
        <taxon>Lutimaribacter</taxon>
    </lineage>
</organism>
<dbReference type="InterPro" id="IPR036390">
    <property type="entry name" value="WH_DNA-bd_sf"/>
</dbReference>
<evidence type="ECO:0000256" key="4">
    <source>
        <dbReference type="ARBA" id="ARBA00023163"/>
    </source>
</evidence>
<keyword evidence="2" id="KW-0805">Transcription regulation</keyword>
<keyword evidence="7" id="KW-1185">Reference proteome</keyword>
<comment type="similarity">
    <text evidence="1">Belongs to the LysR transcriptional regulatory family.</text>
</comment>
<dbReference type="STRING" id="490829.SAMN05421850_10232"/>
<dbReference type="Gene3D" id="3.40.190.290">
    <property type="match status" value="1"/>
</dbReference>
<sequence>MIRQLEMLLALAKEQHFGRAAEKLGITQPTLSSGIKQLEDQLGIKLVLRGSRYGGLTPEGQRALVWARQIVGDTRRLRDEMRAVREGLSGHLRLAVIPTALTWAARLTTTFAEAHPNVSFTVMSRSSVEILDLLENLDADAGISYLDNEPLGRVSQAPLYREHYAFVCRSDHPLAGRAHVAWSDLGDTALCLLTPDMQNRRIINRNFMEAGVAPKARIESTSTIVLAASVINGGQATILPYEHAAFLAQGHDLTVVPIDETRGAPAVGLIAPYQEPQTPVLVALFRVAGRIATGESLQAT</sequence>
<accession>A0A1G8J7L1</accession>
<name>A0A1G8J7L1_9RHOB</name>
<dbReference type="InterPro" id="IPR050950">
    <property type="entry name" value="HTH-type_LysR_regulators"/>
</dbReference>
<feature type="domain" description="HTH lysR-type" evidence="5">
    <location>
        <begin position="1"/>
        <end position="57"/>
    </location>
</feature>
<dbReference type="InterPro" id="IPR000847">
    <property type="entry name" value="LysR_HTH_N"/>
</dbReference>
<dbReference type="PANTHER" id="PTHR30419:SF31">
    <property type="entry name" value="BLR3139 PROTEIN"/>
    <property type="match status" value="1"/>
</dbReference>
<dbReference type="EMBL" id="FNEB01000002">
    <property type="protein sequence ID" value="SDI27176.1"/>
    <property type="molecule type" value="Genomic_DNA"/>
</dbReference>
<dbReference type="PRINTS" id="PR00039">
    <property type="entry name" value="HTHLYSR"/>
</dbReference>
<dbReference type="Pfam" id="PF03466">
    <property type="entry name" value="LysR_substrate"/>
    <property type="match status" value="1"/>
</dbReference>
<evidence type="ECO:0000256" key="3">
    <source>
        <dbReference type="ARBA" id="ARBA00023125"/>
    </source>
</evidence>
<evidence type="ECO:0000313" key="6">
    <source>
        <dbReference type="EMBL" id="SDI27176.1"/>
    </source>
</evidence>
<dbReference type="AlphaFoldDB" id="A0A1G8J7L1"/>
<dbReference type="CDD" id="cd05466">
    <property type="entry name" value="PBP2_LTTR_substrate"/>
    <property type="match status" value="1"/>
</dbReference>
<dbReference type="SUPFAM" id="SSF53850">
    <property type="entry name" value="Periplasmic binding protein-like II"/>
    <property type="match status" value="1"/>
</dbReference>